<dbReference type="SMART" id="SM00257">
    <property type="entry name" value="LysM"/>
    <property type="match status" value="2"/>
</dbReference>
<name>A0A1T4LKF8_9BACT</name>
<feature type="chain" id="PRO_5010588719" evidence="2">
    <location>
        <begin position="21"/>
        <end position="327"/>
    </location>
</feature>
<evidence type="ECO:0000256" key="1">
    <source>
        <dbReference type="SAM" id="MobiDB-lite"/>
    </source>
</evidence>
<dbReference type="PROSITE" id="PS51782">
    <property type="entry name" value="LYSM"/>
    <property type="match status" value="1"/>
</dbReference>
<protein>
    <submittedName>
        <fullName evidence="4">LysM domain-containing protein</fullName>
    </submittedName>
</protein>
<evidence type="ECO:0000313" key="5">
    <source>
        <dbReference type="Proteomes" id="UP000190367"/>
    </source>
</evidence>
<gene>
    <name evidence="4" type="ORF">SAMN04488128_101686</name>
</gene>
<dbReference type="PANTHER" id="PTHR33734">
    <property type="entry name" value="LYSM DOMAIN-CONTAINING GPI-ANCHORED PROTEIN 2"/>
    <property type="match status" value="1"/>
</dbReference>
<evidence type="ECO:0000256" key="2">
    <source>
        <dbReference type="SAM" id="SignalP"/>
    </source>
</evidence>
<dbReference type="AlphaFoldDB" id="A0A1T4LKF8"/>
<dbReference type="Gene3D" id="2.40.40.10">
    <property type="entry name" value="RlpA-like domain"/>
    <property type="match status" value="1"/>
</dbReference>
<dbReference type="STRING" id="634771.SAMN04488128_101686"/>
<dbReference type="InterPro" id="IPR036908">
    <property type="entry name" value="RlpA-like_sf"/>
</dbReference>
<dbReference type="Proteomes" id="UP000190367">
    <property type="component" value="Unassembled WGS sequence"/>
</dbReference>
<feature type="region of interest" description="Disordered" evidence="1">
    <location>
        <begin position="150"/>
        <end position="219"/>
    </location>
</feature>
<reference evidence="5" key="1">
    <citation type="submission" date="2017-02" db="EMBL/GenBank/DDBJ databases">
        <authorList>
            <person name="Varghese N."/>
            <person name="Submissions S."/>
        </authorList>
    </citation>
    <scope>NUCLEOTIDE SEQUENCE [LARGE SCALE GENOMIC DNA]</scope>
    <source>
        <strain evidence="5">DSM 22224</strain>
    </source>
</reference>
<dbReference type="InterPro" id="IPR018392">
    <property type="entry name" value="LysM"/>
</dbReference>
<accession>A0A1T4LKF8</accession>
<feature type="compositionally biased region" description="Basic and acidic residues" evidence="1">
    <location>
        <begin position="161"/>
        <end position="172"/>
    </location>
</feature>
<dbReference type="EMBL" id="FUWZ01000001">
    <property type="protein sequence ID" value="SJZ55131.1"/>
    <property type="molecule type" value="Genomic_DNA"/>
</dbReference>
<dbReference type="CDD" id="cd00118">
    <property type="entry name" value="LysM"/>
    <property type="match status" value="2"/>
</dbReference>
<dbReference type="OrthoDB" id="2149800at2"/>
<sequence>MVKSILSIALFGLSAGVVKAQDTLLVQGTTPALYISHVVKKGENFYSLSRAYGVPPKEIAAANKITMDHGLQLGHQLHIPLTNANFSQKADASGTPVYHKVSEKETLYRVSVNYNKVPLDNIRQWNSFQGDGLKKDSYIIVGYLKGGSGATVAAPAPAPAPRKEVVKNEPKEQTPPAEPVTPPATEAPRKEVKKEAEARPVTDTPETAPAPAPAPKPAAPVVASGDFEKLYDQQTSGGKKATTEKGPGTWFKSNAVGKYYALHNTAARGTIIKVTNPLNGKAIYAKVLDVIPQMKSNAGLIIKLSDGAMQALGTTDARFYCELSYDN</sequence>
<feature type="compositionally biased region" description="Basic and acidic residues" evidence="1">
    <location>
        <begin position="187"/>
        <end position="200"/>
    </location>
</feature>
<organism evidence="4 5">
    <name type="scientific">Chitinophaga eiseniae</name>
    <dbReference type="NCBI Taxonomy" id="634771"/>
    <lineage>
        <taxon>Bacteria</taxon>
        <taxon>Pseudomonadati</taxon>
        <taxon>Bacteroidota</taxon>
        <taxon>Chitinophagia</taxon>
        <taxon>Chitinophagales</taxon>
        <taxon>Chitinophagaceae</taxon>
        <taxon>Chitinophaga</taxon>
    </lineage>
</organism>
<feature type="signal peptide" evidence="2">
    <location>
        <begin position="1"/>
        <end position="20"/>
    </location>
</feature>
<keyword evidence="5" id="KW-1185">Reference proteome</keyword>
<dbReference type="InterPro" id="IPR036779">
    <property type="entry name" value="LysM_dom_sf"/>
</dbReference>
<keyword evidence="2" id="KW-0732">Signal</keyword>
<evidence type="ECO:0000313" key="4">
    <source>
        <dbReference type="EMBL" id="SJZ55131.1"/>
    </source>
</evidence>
<dbReference type="SUPFAM" id="SSF54106">
    <property type="entry name" value="LysM domain"/>
    <property type="match status" value="1"/>
</dbReference>
<feature type="domain" description="LysM" evidence="3">
    <location>
        <begin position="35"/>
        <end position="79"/>
    </location>
</feature>
<evidence type="ECO:0000259" key="3">
    <source>
        <dbReference type="PROSITE" id="PS51782"/>
    </source>
</evidence>
<dbReference type="RefSeq" id="WP_159455875.1">
    <property type="nucleotide sequence ID" value="NZ_FUWZ01000001.1"/>
</dbReference>
<proteinExistence type="predicted"/>
<feature type="compositionally biased region" description="Pro residues" evidence="1">
    <location>
        <begin position="208"/>
        <end position="218"/>
    </location>
</feature>
<dbReference type="PANTHER" id="PTHR33734:SF22">
    <property type="entry name" value="MEMBRANE-BOUND LYTIC MUREIN TRANSGLYCOSYLASE D"/>
    <property type="match status" value="1"/>
</dbReference>
<dbReference type="Gene3D" id="3.10.350.10">
    <property type="entry name" value="LysM domain"/>
    <property type="match status" value="1"/>
</dbReference>
<dbReference type="Pfam" id="PF01476">
    <property type="entry name" value="LysM"/>
    <property type="match status" value="2"/>
</dbReference>